<evidence type="ECO:0000256" key="4">
    <source>
        <dbReference type="ARBA" id="ARBA00013244"/>
    </source>
</evidence>
<dbReference type="InterPro" id="IPR006311">
    <property type="entry name" value="TAT_signal"/>
</dbReference>
<accession>A0AA41PYC4</accession>
<dbReference type="PANTHER" id="PTHR48098">
    <property type="entry name" value="ENTEROCHELIN ESTERASE-RELATED"/>
    <property type="match status" value="1"/>
</dbReference>
<sequence>MISRRRFLAPLAALPLAAALPAGQARAHDGSPGRTRDRIRVVSERRDGRVLDLTVASPALGGAEAVVRLLLPRGWQPGTHRRWPVLYMLHGATGDHRMWSERTDLPEITEDRDVLVVIPDGGPFSYYSNWWNHGSYGAPAWETFHLDEMRTLLEHNYGAGTRRAIAGLSMGGQGAFKYAAARPGMFRMAASYSGVLNTTAPRVVIGGPFGDTDFATAQGMFIDAYGTDHLRLWGDRYKQAAVWAANNPTDLAWRLRGIPLYISAGDGNPGPLDPPGTKFDTGEAMFGPMSNDFVAAGRRHRLRMTTALGPGTHTMPYWQHHLHKSFPMLMDVLGD</sequence>
<keyword evidence="5" id="KW-0808">Transferase</keyword>
<evidence type="ECO:0000256" key="1">
    <source>
        <dbReference type="ARBA" id="ARBA00000697"/>
    </source>
</evidence>
<dbReference type="Gene3D" id="3.40.50.1820">
    <property type="entry name" value="alpha/beta hydrolase"/>
    <property type="match status" value="1"/>
</dbReference>
<comment type="catalytic activity">
    <reaction evidence="1">
        <text>2 alpha,alpha'-trehalose 6-mycolate = alpha,alpha'-trehalose 6,6'-bismycolate + alpha,alpha-trehalose</text>
        <dbReference type="Rhea" id="RHEA:23472"/>
        <dbReference type="ChEBI" id="CHEBI:16551"/>
        <dbReference type="ChEBI" id="CHEBI:18195"/>
        <dbReference type="ChEBI" id="CHEBI:18234"/>
        <dbReference type="EC" id="2.3.1.122"/>
    </reaction>
</comment>
<evidence type="ECO:0000256" key="3">
    <source>
        <dbReference type="ARBA" id="ARBA00012820"/>
    </source>
</evidence>
<evidence type="ECO:0000313" key="10">
    <source>
        <dbReference type="EMBL" id="MCF2527936.1"/>
    </source>
</evidence>
<dbReference type="AlphaFoldDB" id="A0AA41PYC4"/>
<keyword evidence="9" id="KW-0732">Signal</keyword>
<keyword evidence="6" id="KW-0012">Acyltransferase</keyword>
<feature type="signal peptide" evidence="9">
    <location>
        <begin position="1"/>
        <end position="27"/>
    </location>
</feature>
<keyword evidence="11" id="KW-1185">Reference proteome</keyword>
<dbReference type="SUPFAM" id="SSF53474">
    <property type="entry name" value="alpha/beta-Hydrolases"/>
    <property type="match status" value="1"/>
</dbReference>
<gene>
    <name evidence="10" type="ORF">LZ495_11995</name>
</gene>
<dbReference type="EC" id="2.3.1.20" evidence="4"/>
<dbReference type="InterPro" id="IPR050583">
    <property type="entry name" value="Mycobacterial_A85_antigen"/>
</dbReference>
<dbReference type="InterPro" id="IPR000801">
    <property type="entry name" value="Esterase-like"/>
</dbReference>
<evidence type="ECO:0000256" key="8">
    <source>
        <dbReference type="ARBA" id="ARBA00048109"/>
    </source>
</evidence>
<dbReference type="PANTHER" id="PTHR48098:SF1">
    <property type="entry name" value="DIACYLGLYCEROL ACYLTRANSFERASE_MYCOLYLTRANSFERASE AG85A"/>
    <property type="match status" value="1"/>
</dbReference>
<comment type="catalytic activity">
    <reaction evidence="8">
        <text>an acyl-CoA + a 1,2-diacyl-sn-glycerol = a triacyl-sn-glycerol + CoA</text>
        <dbReference type="Rhea" id="RHEA:10868"/>
        <dbReference type="ChEBI" id="CHEBI:17815"/>
        <dbReference type="ChEBI" id="CHEBI:57287"/>
        <dbReference type="ChEBI" id="CHEBI:58342"/>
        <dbReference type="ChEBI" id="CHEBI:64615"/>
        <dbReference type="EC" id="2.3.1.20"/>
    </reaction>
</comment>
<reference evidence="10" key="1">
    <citation type="submission" date="2022-01" db="EMBL/GenBank/DDBJ databases">
        <title>Genome-Based Taxonomic Classification of the Phylum Actinobacteria.</title>
        <authorList>
            <person name="Gao Y."/>
        </authorList>
    </citation>
    <scope>NUCLEOTIDE SEQUENCE</scope>
    <source>
        <strain evidence="10">KLBMP 8922</strain>
    </source>
</reference>
<dbReference type="RefSeq" id="WP_235052103.1">
    <property type="nucleotide sequence ID" value="NZ_JAKFHA010000005.1"/>
</dbReference>
<name>A0AA41PYC4_9ACTN</name>
<dbReference type="EC" id="2.3.1.122" evidence="3"/>
<dbReference type="EMBL" id="JAKFHA010000005">
    <property type="protein sequence ID" value="MCF2527936.1"/>
    <property type="molecule type" value="Genomic_DNA"/>
</dbReference>
<dbReference type="Proteomes" id="UP001165378">
    <property type="component" value="Unassembled WGS sequence"/>
</dbReference>
<protein>
    <recommendedName>
        <fullName evidence="7">Acyl-CoA:diacylglycerol acyltransferase</fullName>
        <ecNumber evidence="3">2.3.1.122</ecNumber>
        <ecNumber evidence="4">2.3.1.20</ecNumber>
    </recommendedName>
</protein>
<evidence type="ECO:0000313" key="11">
    <source>
        <dbReference type="Proteomes" id="UP001165378"/>
    </source>
</evidence>
<comment type="similarity">
    <text evidence="2">Belongs to the mycobacterial A85 antigen family.</text>
</comment>
<proteinExistence type="inferred from homology"/>
<organism evidence="10 11">
    <name type="scientific">Yinghuangia soli</name>
    <dbReference type="NCBI Taxonomy" id="2908204"/>
    <lineage>
        <taxon>Bacteria</taxon>
        <taxon>Bacillati</taxon>
        <taxon>Actinomycetota</taxon>
        <taxon>Actinomycetes</taxon>
        <taxon>Kitasatosporales</taxon>
        <taxon>Streptomycetaceae</taxon>
        <taxon>Yinghuangia</taxon>
    </lineage>
</organism>
<dbReference type="PROSITE" id="PS51318">
    <property type="entry name" value="TAT"/>
    <property type="match status" value="1"/>
</dbReference>
<evidence type="ECO:0000256" key="6">
    <source>
        <dbReference type="ARBA" id="ARBA00023315"/>
    </source>
</evidence>
<dbReference type="GO" id="GO:0050348">
    <property type="term" value="F:trehalose O-mycolyltransferase activity"/>
    <property type="evidence" value="ECO:0007669"/>
    <property type="project" value="UniProtKB-EC"/>
</dbReference>
<dbReference type="GO" id="GO:0004144">
    <property type="term" value="F:diacylglycerol O-acyltransferase activity"/>
    <property type="evidence" value="ECO:0007669"/>
    <property type="project" value="UniProtKB-EC"/>
</dbReference>
<evidence type="ECO:0000256" key="5">
    <source>
        <dbReference type="ARBA" id="ARBA00022679"/>
    </source>
</evidence>
<feature type="chain" id="PRO_5041425460" description="Acyl-CoA:diacylglycerol acyltransferase" evidence="9">
    <location>
        <begin position="28"/>
        <end position="335"/>
    </location>
</feature>
<evidence type="ECO:0000256" key="2">
    <source>
        <dbReference type="ARBA" id="ARBA00005874"/>
    </source>
</evidence>
<evidence type="ECO:0000256" key="9">
    <source>
        <dbReference type="SAM" id="SignalP"/>
    </source>
</evidence>
<comment type="caution">
    <text evidence="10">The sequence shown here is derived from an EMBL/GenBank/DDBJ whole genome shotgun (WGS) entry which is preliminary data.</text>
</comment>
<dbReference type="InterPro" id="IPR029058">
    <property type="entry name" value="AB_hydrolase_fold"/>
</dbReference>
<dbReference type="Pfam" id="PF00756">
    <property type="entry name" value="Esterase"/>
    <property type="match status" value="1"/>
</dbReference>
<evidence type="ECO:0000256" key="7">
    <source>
        <dbReference type="ARBA" id="ARBA00032572"/>
    </source>
</evidence>